<feature type="region of interest" description="Disordered" evidence="1">
    <location>
        <begin position="435"/>
        <end position="456"/>
    </location>
</feature>
<dbReference type="Proteomes" id="UP000762676">
    <property type="component" value="Unassembled WGS sequence"/>
</dbReference>
<dbReference type="AlphaFoldDB" id="A0AAV4GWU1"/>
<comment type="caution">
    <text evidence="2">The sequence shown here is derived from an EMBL/GenBank/DDBJ whole genome shotgun (WGS) entry which is preliminary data.</text>
</comment>
<evidence type="ECO:0000313" key="2">
    <source>
        <dbReference type="EMBL" id="GFR88820.1"/>
    </source>
</evidence>
<accession>A0AAV4GWU1</accession>
<gene>
    <name evidence="2" type="ORF">ElyMa_002527400</name>
</gene>
<sequence>MFLQNVCEMRLWIAILDAPANVTLTLDNLPVLLYEVVDGLHEAGMVVRSELFLAAHGQAGHVVSVYTEAMHNAIRGLVLLGTSLSGTSLESFPVGVMTIVGELDGLTRITRVASTVQTMEEAAADNPHVVIRHPLVMLDGSNHGIFVGDGLPDSMYDLDIDPEADEVESLQGAVVMLSLFMESTLQTSLVAAKEARRAFISSFEHAQNITEPIRSLRNLTQGDMKSYWVKMAQKWLSGLEGAESTLLEVDSFVTTSGILPLPPTLGVEGGIKYAITFSDVTYPGRIDTSQSEDIGTAQTAPLEIAARMIGPERIQKYLLNTTIARNYTCKDLNYASFMTAYHTASERARTRFDQVERYVRFQPDIVVDSEIEWESTPLQVETIGRELHVTGISYKTRNDENLSQYAGLYFCKLLPPERAMEWIYVDFIRRNAARSGHTSSSSSGGTVTHFSEDDEP</sequence>
<organism evidence="2 3">
    <name type="scientific">Elysia marginata</name>
    <dbReference type="NCBI Taxonomy" id="1093978"/>
    <lineage>
        <taxon>Eukaryota</taxon>
        <taxon>Metazoa</taxon>
        <taxon>Spiralia</taxon>
        <taxon>Lophotrochozoa</taxon>
        <taxon>Mollusca</taxon>
        <taxon>Gastropoda</taxon>
        <taxon>Heterobranchia</taxon>
        <taxon>Euthyneura</taxon>
        <taxon>Panpulmonata</taxon>
        <taxon>Sacoglossa</taxon>
        <taxon>Placobranchoidea</taxon>
        <taxon>Plakobranchidae</taxon>
        <taxon>Elysia</taxon>
    </lineage>
</organism>
<name>A0AAV4GWU1_9GAST</name>
<evidence type="ECO:0000256" key="1">
    <source>
        <dbReference type="SAM" id="MobiDB-lite"/>
    </source>
</evidence>
<keyword evidence="3" id="KW-1185">Reference proteome</keyword>
<proteinExistence type="predicted"/>
<reference evidence="2 3" key="1">
    <citation type="journal article" date="2021" name="Elife">
        <title>Chloroplast acquisition without the gene transfer in kleptoplastic sea slugs, Plakobranchus ocellatus.</title>
        <authorList>
            <person name="Maeda T."/>
            <person name="Takahashi S."/>
            <person name="Yoshida T."/>
            <person name="Shimamura S."/>
            <person name="Takaki Y."/>
            <person name="Nagai Y."/>
            <person name="Toyoda A."/>
            <person name="Suzuki Y."/>
            <person name="Arimoto A."/>
            <person name="Ishii H."/>
            <person name="Satoh N."/>
            <person name="Nishiyama T."/>
            <person name="Hasebe M."/>
            <person name="Maruyama T."/>
            <person name="Minagawa J."/>
            <person name="Obokata J."/>
            <person name="Shigenobu S."/>
        </authorList>
    </citation>
    <scope>NUCLEOTIDE SEQUENCE [LARGE SCALE GENOMIC DNA]</scope>
</reference>
<feature type="compositionally biased region" description="Low complexity" evidence="1">
    <location>
        <begin position="435"/>
        <end position="449"/>
    </location>
</feature>
<protein>
    <submittedName>
        <fullName evidence="2">Uncharacterized protein</fullName>
    </submittedName>
</protein>
<evidence type="ECO:0000313" key="3">
    <source>
        <dbReference type="Proteomes" id="UP000762676"/>
    </source>
</evidence>
<dbReference type="EMBL" id="BMAT01005187">
    <property type="protein sequence ID" value="GFR88820.1"/>
    <property type="molecule type" value="Genomic_DNA"/>
</dbReference>